<evidence type="ECO:0000256" key="1">
    <source>
        <dbReference type="SAM" id="MobiDB-lite"/>
    </source>
</evidence>
<gene>
    <name evidence="2" type="ORF">chiPu_0017911</name>
</gene>
<protein>
    <submittedName>
        <fullName evidence="2">Uncharacterized protein</fullName>
    </submittedName>
</protein>
<accession>A0A401RJP4</accession>
<dbReference type="EMBL" id="BEZZ01001411">
    <property type="protein sequence ID" value="GCC18373.1"/>
    <property type="molecule type" value="Genomic_DNA"/>
</dbReference>
<keyword evidence="3" id="KW-1185">Reference proteome</keyword>
<proteinExistence type="predicted"/>
<feature type="compositionally biased region" description="Basic residues" evidence="1">
    <location>
        <begin position="118"/>
        <end position="132"/>
    </location>
</feature>
<comment type="caution">
    <text evidence="2">The sequence shown here is derived from an EMBL/GenBank/DDBJ whole genome shotgun (WGS) entry which is preliminary data.</text>
</comment>
<dbReference type="Proteomes" id="UP000287033">
    <property type="component" value="Unassembled WGS sequence"/>
</dbReference>
<dbReference type="OrthoDB" id="8784811at2759"/>
<dbReference type="OMA" id="YSRTQDC"/>
<dbReference type="AlphaFoldDB" id="A0A401RJP4"/>
<organism evidence="2 3">
    <name type="scientific">Chiloscyllium punctatum</name>
    <name type="common">Brownbanded bambooshark</name>
    <name type="synonym">Hemiscyllium punctatum</name>
    <dbReference type="NCBI Taxonomy" id="137246"/>
    <lineage>
        <taxon>Eukaryota</taxon>
        <taxon>Metazoa</taxon>
        <taxon>Chordata</taxon>
        <taxon>Craniata</taxon>
        <taxon>Vertebrata</taxon>
        <taxon>Chondrichthyes</taxon>
        <taxon>Elasmobranchii</taxon>
        <taxon>Galeomorphii</taxon>
        <taxon>Galeoidea</taxon>
        <taxon>Orectolobiformes</taxon>
        <taxon>Hemiscylliidae</taxon>
        <taxon>Chiloscyllium</taxon>
    </lineage>
</organism>
<feature type="region of interest" description="Disordered" evidence="1">
    <location>
        <begin position="100"/>
        <end position="143"/>
    </location>
</feature>
<reference evidence="2 3" key="1">
    <citation type="journal article" date="2018" name="Nat. Ecol. Evol.">
        <title>Shark genomes provide insights into elasmobranch evolution and the origin of vertebrates.</title>
        <authorList>
            <person name="Hara Y"/>
            <person name="Yamaguchi K"/>
            <person name="Onimaru K"/>
            <person name="Kadota M"/>
            <person name="Koyanagi M"/>
            <person name="Keeley SD"/>
            <person name="Tatsumi K"/>
            <person name="Tanaka K"/>
            <person name="Motone F"/>
            <person name="Kageyama Y"/>
            <person name="Nozu R"/>
            <person name="Adachi N"/>
            <person name="Nishimura O"/>
            <person name="Nakagawa R"/>
            <person name="Tanegashima C"/>
            <person name="Kiyatake I"/>
            <person name="Matsumoto R"/>
            <person name="Murakumo K"/>
            <person name="Nishida K"/>
            <person name="Terakita A"/>
            <person name="Kuratani S"/>
            <person name="Sato K"/>
            <person name="Hyodo S Kuraku.S."/>
        </authorList>
    </citation>
    <scope>NUCLEOTIDE SEQUENCE [LARGE SCALE GENOMIC DNA]</scope>
</reference>
<evidence type="ECO:0000313" key="2">
    <source>
        <dbReference type="EMBL" id="GCC18373.1"/>
    </source>
</evidence>
<sequence>MFRPHEERKLIEPGGNEEWQREECEIRLVRSTSLYLTGECHQNLGSSLKRSKSDVSVHSTLYNITAEDPVWMLSRTQDCLQYLQDLIVLRKQYQPVSNLKKCKENGPDPCSASTKPCKSNKKGTASKHTSKKPKGESKPAPVSTEAETLAYFDSVIAGFDQESKPKVHPADDTHIDVDFVIATSTSEHSLHSNWILKSSRRYSVDIGHLTKTEQLPRRHSDWIGSSLKRLERRPIYLPKLVESPIHTWRFKPRARDEDDEF</sequence>
<name>A0A401RJP4_CHIPU</name>
<evidence type="ECO:0000313" key="3">
    <source>
        <dbReference type="Proteomes" id="UP000287033"/>
    </source>
</evidence>